<sequence length="159" mass="18440">MYNTQMNDVVDWLLGVCKYLNIKVMVSPSWLNDWPSRSLASLKLIYYNPNWNPRYELPISLAHEIGHVITKSPDYNQLNAEAFNLKIEDAADVIAIQLILKYINLHDLRFETEMQLAEAFAIPDYMLHDLDLVVKHQAQINLLPNSTKLFNDGRFSLSF</sequence>
<accession>A0A921HUS5</accession>
<dbReference type="InterPro" id="IPR010359">
    <property type="entry name" value="IrrE_HExxH"/>
</dbReference>
<protein>
    <submittedName>
        <fullName evidence="2">ImmA/IrrE family metallo-endopeptidase</fullName>
    </submittedName>
</protein>
<dbReference type="Proteomes" id="UP000747013">
    <property type="component" value="Unassembled WGS sequence"/>
</dbReference>
<comment type="caution">
    <text evidence="2">The sequence shown here is derived from an EMBL/GenBank/DDBJ whole genome shotgun (WGS) entry which is preliminary data.</text>
</comment>
<proteinExistence type="predicted"/>
<organism evidence="2 3">
    <name type="scientific">Companilactobacillus farciminis</name>
    <dbReference type="NCBI Taxonomy" id="1612"/>
    <lineage>
        <taxon>Bacteria</taxon>
        <taxon>Bacillati</taxon>
        <taxon>Bacillota</taxon>
        <taxon>Bacilli</taxon>
        <taxon>Lactobacillales</taxon>
        <taxon>Lactobacillaceae</taxon>
        <taxon>Companilactobacillus</taxon>
    </lineage>
</organism>
<feature type="domain" description="IrrE N-terminal-like" evidence="1">
    <location>
        <begin position="17"/>
        <end position="110"/>
    </location>
</feature>
<dbReference type="EMBL" id="DYWC01000208">
    <property type="protein sequence ID" value="HJF87551.1"/>
    <property type="molecule type" value="Genomic_DNA"/>
</dbReference>
<evidence type="ECO:0000259" key="1">
    <source>
        <dbReference type="Pfam" id="PF06114"/>
    </source>
</evidence>
<dbReference type="AlphaFoldDB" id="A0A921HUS5"/>
<reference evidence="2" key="2">
    <citation type="submission" date="2021-09" db="EMBL/GenBank/DDBJ databases">
        <authorList>
            <person name="Gilroy R."/>
        </authorList>
    </citation>
    <scope>NUCLEOTIDE SEQUENCE</scope>
    <source>
        <strain evidence="2">7886</strain>
    </source>
</reference>
<evidence type="ECO:0000313" key="3">
    <source>
        <dbReference type="Proteomes" id="UP000747013"/>
    </source>
</evidence>
<evidence type="ECO:0000313" key="2">
    <source>
        <dbReference type="EMBL" id="HJF87551.1"/>
    </source>
</evidence>
<reference evidence="2" key="1">
    <citation type="journal article" date="2021" name="PeerJ">
        <title>Extensive microbial diversity within the chicken gut microbiome revealed by metagenomics and culture.</title>
        <authorList>
            <person name="Gilroy R."/>
            <person name="Ravi A."/>
            <person name="Getino M."/>
            <person name="Pursley I."/>
            <person name="Horton D.L."/>
            <person name="Alikhan N.F."/>
            <person name="Baker D."/>
            <person name="Gharbi K."/>
            <person name="Hall N."/>
            <person name="Watson M."/>
            <person name="Adriaenssens E.M."/>
            <person name="Foster-Nyarko E."/>
            <person name="Jarju S."/>
            <person name="Secka A."/>
            <person name="Antonio M."/>
            <person name="Oren A."/>
            <person name="Chaudhuri R.R."/>
            <person name="La Ragione R."/>
            <person name="Hildebrand F."/>
            <person name="Pallen M.J."/>
        </authorList>
    </citation>
    <scope>NUCLEOTIDE SEQUENCE</scope>
    <source>
        <strain evidence="2">7886</strain>
    </source>
</reference>
<name>A0A921HUS5_9LACO</name>
<dbReference type="Pfam" id="PF06114">
    <property type="entry name" value="Peptidase_M78"/>
    <property type="match status" value="1"/>
</dbReference>
<gene>
    <name evidence="2" type="ORF">K8V88_08960</name>
</gene>